<dbReference type="OrthoDB" id="264917at2759"/>
<dbReference type="PANTHER" id="PTHR47156">
    <property type="entry name" value="PROTEIN CBG20824"/>
    <property type="match status" value="1"/>
</dbReference>
<feature type="domain" description="RING-type" evidence="5">
    <location>
        <begin position="3"/>
        <end position="43"/>
    </location>
</feature>
<evidence type="ECO:0000256" key="4">
    <source>
        <dbReference type="PROSITE-ProRule" id="PRU00175"/>
    </source>
</evidence>
<dbReference type="InterPro" id="IPR013083">
    <property type="entry name" value="Znf_RING/FYVE/PHD"/>
</dbReference>
<dbReference type="GO" id="GO:0008270">
    <property type="term" value="F:zinc ion binding"/>
    <property type="evidence" value="ECO:0007669"/>
    <property type="project" value="UniProtKB-KW"/>
</dbReference>
<dbReference type="Gene3D" id="3.30.40.10">
    <property type="entry name" value="Zinc/RING finger domain, C3HC4 (zinc finger)"/>
    <property type="match status" value="1"/>
</dbReference>
<accession>A0A6J1SVY7</accession>
<name>A0A6J1SVY7_FRAOC</name>
<reference evidence="7" key="1">
    <citation type="submission" date="2025-08" db="UniProtKB">
        <authorList>
            <consortium name="RefSeq"/>
        </authorList>
    </citation>
    <scope>IDENTIFICATION</scope>
    <source>
        <tissue evidence="7">Whole organism</tissue>
    </source>
</reference>
<dbReference type="PANTHER" id="PTHR47156:SF10">
    <property type="entry name" value="E3 UBIQUITIN-PROTEIN LIGASE TRIM-21-RELATED"/>
    <property type="match status" value="1"/>
</dbReference>
<gene>
    <name evidence="7" type="primary">LOC113211022</name>
</gene>
<evidence type="ECO:0000259" key="5">
    <source>
        <dbReference type="PROSITE" id="PS50089"/>
    </source>
</evidence>
<evidence type="ECO:0000256" key="1">
    <source>
        <dbReference type="ARBA" id="ARBA00022723"/>
    </source>
</evidence>
<organism evidence="6 7">
    <name type="scientific">Frankliniella occidentalis</name>
    <name type="common">Western flower thrips</name>
    <name type="synonym">Euthrips occidentalis</name>
    <dbReference type="NCBI Taxonomy" id="133901"/>
    <lineage>
        <taxon>Eukaryota</taxon>
        <taxon>Metazoa</taxon>
        <taxon>Ecdysozoa</taxon>
        <taxon>Arthropoda</taxon>
        <taxon>Hexapoda</taxon>
        <taxon>Insecta</taxon>
        <taxon>Pterygota</taxon>
        <taxon>Neoptera</taxon>
        <taxon>Paraneoptera</taxon>
        <taxon>Thysanoptera</taxon>
        <taxon>Terebrantia</taxon>
        <taxon>Thripoidea</taxon>
        <taxon>Thripidae</taxon>
        <taxon>Frankliniella</taxon>
    </lineage>
</organism>
<dbReference type="KEGG" id="foc:113211022"/>
<dbReference type="Pfam" id="PF14634">
    <property type="entry name" value="zf-RING_5"/>
    <property type="match status" value="1"/>
</dbReference>
<keyword evidence="2 4" id="KW-0863">Zinc-finger</keyword>
<dbReference type="InterPro" id="IPR001841">
    <property type="entry name" value="Znf_RING"/>
</dbReference>
<dbReference type="RefSeq" id="XP_026285042.1">
    <property type="nucleotide sequence ID" value="XM_026429257.2"/>
</dbReference>
<evidence type="ECO:0000313" key="7">
    <source>
        <dbReference type="RefSeq" id="XP_026285042.1"/>
    </source>
</evidence>
<dbReference type="PROSITE" id="PS00518">
    <property type="entry name" value="ZF_RING_1"/>
    <property type="match status" value="1"/>
</dbReference>
<keyword evidence="6" id="KW-1185">Reference proteome</keyword>
<dbReference type="GeneID" id="113211022"/>
<dbReference type="InterPro" id="IPR017907">
    <property type="entry name" value="Znf_RING_CS"/>
</dbReference>
<dbReference type="SUPFAM" id="SSF57850">
    <property type="entry name" value="RING/U-box"/>
    <property type="match status" value="1"/>
</dbReference>
<evidence type="ECO:0000313" key="6">
    <source>
        <dbReference type="Proteomes" id="UP000504606"/>
    </source>
</evidence>
<dbReference type="Proteomes" id="UP000504606">
    <property type="component" value="Unplaced"/>
</dbReference>
<keyword evidence="1" id="KW-0479">Metal-binding</keyword>
<dbReference type="SMART" id="SM00184">
    <property type="entry name" value="RING"/>
    <property type="match status" value="1"/>
</dbReference>
<dbReference type="AlphaFoldDB" id="A0A6J1SVY7"/>
<protein>
    <submittedName>
        <fullName evidence="7">E3 ubiquitin-protein ligase NHLRC1-like</fullName>
    </submittedName>
</protein>
<sequence length="70" mass="7696">MQCKVCDEEFDREVRAPKIVPCGHTVCLRCLQGGSETKCPTCNKVFDAAPASLLSNLTLLENLEQQGEAR</sequence>
<keyword evidence="3" id="KW-0862">Zinc</keyword>
<dbReference type="PROSITE" id="PS50089">
    <property type="entry name" value="ZF_RING_2"/>
    <property type="match status" value="1"/>
</dbReference>
<evidence type="ECO:0000256" key="3">
    <source>
        <dbReference type="ARBA" id="ARBA00022833"/>
    </source>
</evidence>
<dbReference type="InterPro" id="IPR052667">
    <property type="entry name" value="E3_ubiquitin-ligase_RING"/>
</dbReference>
<proteinExistence type="predicted"/>
<evidence type="ECO:0000256" key="2">
    <source>
        <dbReference type="ARBA" id="ARBA00022771"/>
    </source>
</evidence>